<feature type="transmembrane region" description="Helical" evidence="8">
    <location>
        <begin position="12"/>
        <end position="31"/>
    </location>
</feature>
<dbReference type="AlphaFoldDB" id="A0AAD4GJ36"/>
<evidence type="ECO:0000313" key="11">
    <source>
        <dbReference type="Proteomes" id="UP001194468"/>
    </source>
</evidence>
<feature type="transmembrane region" description="Helical" evidence="8">
    <location>
        <begin position="85"/>
        <end position="107"/>
    </location>
</feature>
<evidence type="ECO:0000256" key="5">
    <source>
        <dbReference type="ARBA" id="ARBA00022692"/>
    </source>
</evidence>
<comment type="subcellular location">
    <subcellularLocation>
        <location evidence="1">Membrane</location>
        <topology evidence="1">Multi-pass membrane protein</topology>
    </subcellularLocation>
</comment>
<keyword evidence="7 8" id="KW-0472">Membrane</keyword>
<reference evidence="10" key="2">
    <citation type="journal article" date="2020" name="Nat. Commun.">
        <title>Large-scale genome sequencing of mycorrhizal fungi provides insights into the early evolution of symbiotic traits.</title>
        <authorList>
            <person name="Miyauchi S."/>
            <person name="Kiss E."/>
            <person name="Kuo A."/>
            <person name="Drula E."/>
            <person name="Kohler A."/>
            <person name="Sanchez-Garcia M."/>
            <person name="Morin E."/>
            <person name="Andreopoulos B."/>
            <person name="Barry K.W."/>
            <person name="Bonito G."/>
            <person name="Buee M."/>
            <person name="Carver A."/>
            <person name="Chen C."/>
            <person name="Cichocki N."/>
            <person name="Clum A."/>
            <person name="Culley D."/>
            <person name="Crous P.W."/>
            <person name="Fauchery L."/>
            <person name="Girlanda M."/>
            <person name="Hayes R.D."/>
            <person name="Keri Z."/>
            <person name="LaButti K."/>
            <person name="Lipzen A."/>
            <person name="Lombard V."/>
            <person name="Magnuson J."/>
            <person name="Maillard F."/>
            <person name="Murat C."/>
            <person name="Nolan M."/>
            <person name="Ohm R.A."/>
            <person name="Pangilinan J."/>
            <person name="Pereira M.F."/>
            <person name="Perotto S."/>
            <person name="Peter M."/>
            <person name="Pfister S."/>
            <person name="Riley R."/>
            <person name="Sitrit Y."/>
            <person name="Stielow J.B."/>
            <person name="Szollosi G."/>
            <person name="Zifcakova L."/>
            <person name="Stursova M."/>
            <person name="Spatafora J.W."/>
            <person name="Tedersoo L."/>
            <person name="Vaario L.M."/>
            <person name="Yamada A."/>
            <person name="Yan M."/>
            <person name="Wang P."/>
            <person name="Xu J."/>
            <person name="Bruns T."/>
            <person name="Baldrian P."/>
            <person name="Vilgalys R."/>
            <person name="Dunand C."/>
            <person name="Henrissat B."/>
            <person name="Grigoriev I.V."/>
            <person name="Hibbett D."/>
            <person name="Nagy L.G."/>
            <person name="Martin F.M."/>
        </authorList>
    </citation>
    <scope>NUCLEOTIDE SEQUENCE</scope>
    <source>
        <strain evidence="10">BED1</strain>
    </source>
</reference>
<evidence type="ECO:0000256" key="3">
    <source>
        <dbReference type="ARBA" id="ARBA00007282"/>
    </source>
</evidence>
<feature type="transmembrane region" description="Helical" evidence="8">
    <location>
        <begin position="140"/>
        <end position="168"/>
    </location>
</feature>
<dbReference type="EMBL" id="WHUW01000004">
    <property type="protein sequence ID" value="KAF8447205.1"/>
    <property type="molecule type" value="Genomic_DNA"/>
</dbReference>
<evidence type="ECO:0000256" key="7">
    <source>
        <dbReference type="ARBA" id="ARBA00023136"/>
    </source>
</evidence>
<accession>A0AAD4GJ36</accession>
<sequence length="334" mass="37095">MSSGDPDTKNLNAFIVVLMLGIVIRTFDWSLEKEPLSRALYPAKGPRSTLMDALDLATTLRGHGWDWSRGVYIPRETRPTNRRGFTFHVILSGAIHALSCGVLYSAIRSFSPTTGLGTPSGGSIFDETLPFYVRYLRGSIISTIVVWADCAAIQTCYDLCTIIGVLIFRQDPAQWPPAFDAPWSATSLSDFWGRRWHQFFRRMFLIHGGYPLSFVLGKAGLVIGSFLSSGVLHHIVMLSLNDRSELWRAVVGFGMMAPVILAEQALRHWTGRKVDGTVGWVWTMAWLYVCGNPIVDAFARGGVFGHMSFVDRVVPGRAVIHGLVTDVDAWLRAM</sequence>
<dbReference type="Proteomes" id="UP001194468">
    <property type="component" value="Unassembled WGS sequence"/>
</dbReference>
<evidence type="ECO:0000313" key="10">
    <source>
        <dbReference type="EMBL" id="KAF8447205.1"/>
    </source>
</evidence>
<proteinExistence type="inferred from homology"/>
<comment type="pathway">
    <text evidence="2">Secondary metabolite biosynthesis.</text>
</comment>
<dbReference type="PANTHER" id="PTHR31595">
    <property type="entry name" value="LONG-CHAIN-ALCOHOL O-FATTY-ACYLTRANSFERASE 3-RELATED"/>
    <property type="match status" value="1"/>
</dbReference>
<feature type="transmembrane region" description="Helical" evidence="8">
    <location>
        <begin position="246"/>
        <end position="266"/>
    </location>
</feature>
<comment type="similarity">
    <text evidence="3">Belongs to the wax synthase family.</text>
</comment>
<dbReference type="InterPro" id="IPR032805">
    <property type="entry name" value="Wax_synthase_dom"/>
</dbReference>
<gene>
    <name evidence="10" type="ORF">L210DRAFT_2784225</name>
</gene>
<evidence type="ECO:0000256" key="6">
    <source>
        <dbReference type="ARBA" id="ARBA00022989"/>
    </source>
</evidence>
<dbReference type="PANTHER" id="PTHR31595:SF57">
    <property type="entry name" value="OS04G0481900 PROTEIN"/>
    <property type="match status" value="1"/>
</dbReference>
<dbReference type="GO" id="GO:0008374">
    <property type="term" value="F:O-acyltransferase activity"/>
    <property type="evidence" value="ECO:0007669"/>
    <property type="project" value="InterPro"/>
</dbReference>
<keyword evidence="5 8" id="KW-0812">Transmembrane</keyword>
<evidence type="ECO:0000259" key="9">
    <source>
        <dbReference type="Pfam" id="PF13813"/>
    </source>
</evidence>
<keyword evidence="6 8" id="KW-1133">Transmembrane helix</keyword>
<feature type="domain" description="Wax synthase" evidence="9">
    <location>
        <begin position="175"/>
        <end position="247"/>
    </location>
</feature>
<dbReference type="GO" id="GO:0016020">
    <property type="term" value="C:membrane"/>
    <property type="evidence" value="ECO:0007669"/>
    <property type="project" value="UniProtKB-SubCell"/>
</dbReference>
<reference evidence="10" key="1">
    <citation type="submission" date="2019-10" db="EMBL/GenBank/DDBJ databases">
        <authorList>
            <consortium name="DOE Joint Genome Institute"/>
            <person name="Kuo A."/>
            <person name="Miyauchi S."/>
            <person name="Kiss E."/>
            <person name="Drula E."/>
            <person name="Kohler A."/>
            <person name="Sanchez-Garcia M."/>
            <person name="Andreopoulos B."/>
            <person name="Barry K.W."/>
            <person name="Bonito G."/>
            <person name="Buee M."/>
            <person name="Carver A."/>
            <person name="Chen C."/>
            <person name="Cichocki N."/>
            <person name="Clum A."/>
            <person name="Culley D."/>
            <person name="Crous P.W."/>
            <person name="Fauchery L."/>
            <person name="Girlanda M."/>
            <person name="Hayes R."/>
            <person name="Keri Z."/>
            <person name="LaButti K."/>
            <person name="Lipzen A."/>
            <person name="Lombard V."/>
            <person name="Magnuson J."/>
            <person name="Maillard F."/>
            <person name="Morin E."/>
            <person name="Murat C."/>
            <person name="Nolan M."/>
            <person name="Ohm R."/>
            <person name="Pangilinan J."/>
            <person name="Pereira M."/>
            <person name="Perotto S."/>
            <person name="Peter M."/>
            <person name="Riley R."/>
            <person name="Sitrit Y."/>
            <person name="Stielow B."/>
            <person name="Szollosi G."/>
            <person name="Zifcakova L."/>
            <person name="Stursova M."/>
            <person name="Spatafora J.W."/>
            <person name="Tedersoo L."/>
            <person name="Vaario L.-M."/>
            <person name="Yamada A."/>
            <person name="Yan M."/>
            <person name="Wang P."/>
            <person name="Xu J."/>
            <person name="Bruns T."/>
            <person name="Baldrian P."/>
            <person name="Vilgalys R."/>
            <person name="Henrissat B."/>
            <person name="Grigoriev I.V."/>
            <person name="Hibbett D."/>
            <person name="Nagy L.G."/>
            <person name="Martin F.M."/>
        </authorList>
    </citation>
    <scope>NUCLEOTIDE SEQUENCE</scope>
    <source>
        <strain evidence="10">BED1</strain>
    </source>
</reference>
<evidence type="ECO:0000256" key="2">
    <source>
        <dbReference type="ARBA" id="ARBA00005179"/>
    </source>
</evidence>
<feature type="transmembrane region" description="Helical" evidence="8">
    <location>
        <begin position="204"/>
        <end position="226"/>
    </location>
</feature>
<evidence type="ECO:0000256" key="4">
    <source>
        <dbReference type="ARBA" id="ARBA00022679"/>
    </source>
</evidence>
<organism evidence="10 11">
    <name type="scientific">Boletus edulis BED1</name>
    <dbReference type="NCBI Taxonomy" id="1328754"/>
    <lineage>
        <taxon>Eukaryota</taxon>
        <taxon>Fungi</taxon>
        <taxon>Dikarya</taxon>
        <taxon>Basidiomycota</taxon>
        <taxon>Agaricomycotina</taxon>
        <taxon>Agaricomycetes</taxon>
        <taxon>Agaricomycetidae</taxon>
        <taxon>Boletales</taxon>
        <taxon>Boletineae</taxon>
        <taxon>Boletaceae</taxon>
        <taxon>Boletoideae</taxon>
        <taxon>Boletus</taxon>
    </lineage>
</organism>
<dbReference type="Pfam" id="PF13813">
    <property type="entry name" value="MBOAT_2"/>
    <property type="match status" value="1"/>
</dbReference>
<dbReference type="InterPro" id="IPR044851">
    <property type="entry name" value="Wax_synthase"/>
</dbReference>
<name>A0AAD4GJ36_BOLED</name>
<evidence type="ECO:0000256" key="1">
    <source>
        <dbReference type="ARBA" id="ARBA00004141"/>
    </source>
</evidence>
<keyword evidence="11" id="KW-1185">Reference proteome</keyword>
<comment type="caution">
    <text evidence="10">The sequence shown here is derived from an EMBL/GenBank/DDBJ whole genome shotgun (WGS) entry which is preliminary data.</text>
</comment>
<dbReference type="GO" id="GO:0006629">
    <property type="term" value="P:lipid metabolic process"/>
    <property type="evidence" value="ECO:0007669"/>
    <property type="project" value="InterPro"/>
</dbReference>
<protein>
    <recommendedName>
        <fullName evidence="9">Wax synthase domain-containing protein</fullName>
    </recommendedName>
</protein>
<keyword evidence="4" id="KW-0808">Transferase</keyword>
<evidence type="ECO:0000256" key="8">
    <source>
        <dbReference type="SAM" id="Phobius"/>
    </source>
</evidence>